<organism evidence="8 9">
    <name type="scientific">Stentor coeruleus</name>
    <dbReference type="NCBI Taxonomy" id="5963"/>
    <lineage>
        <taxon>Eukaryota</taxon>
        <taxon>Sar</taxon>
        <taxon>Alveolata</taxon>
        <taxon>Ciliophora</taxon>
        <taxon>Postciliodesmatophora</taxon>
        <taxon>Heterotrichea</taxon>
        <taxon>Heterotrichida</taxon>
        <taxon>Stentoridae</taxon>
        <taxon>Stentor</taxon>
    </lineage>
</organism>
<gene>
    <name evidence="8" type="ORF">SteCoe_5023</name>
</gene>
<dbReference type="Gene3D" id="1.10.10.60">
    <property type="entry name" value="Homeodomain-like"/>
    <property type="match status" value="1"/>
</dbReference>
<dbReference type="InterPro" id="IPR017884">
    <property type="entry name" value="SANT_dom"/>
</dbReference>
<evidence type="ECO:0000313" key="9">
    <source>
        <dbReference type="Proteomes" id="UP000187209"/>
    </source>
</evidence>
<evidence type="ECO:0000256" key="4">
    <source>
        <dbReference type="ARBA" id="ARBA00023242"/>
    </source>
</evidence>
<feature type="domain" description="HTH myb-type" evidence="7">
    <location>
        <begin position="8"/>
        <end position="62"/>
    </location>
</feature>
<evidence type="ECO:0000259" key="5">
    <source>
        <dbReference type="PROSITE" id="PS50090"/>
    </source>
</evidence>
<evidence type="ECO:0000259" key="6">
    <source>
        <dbReference type="PROSITE" id="PS51293"/>
    </source>
</evidence>
<keyword evidence="1" id="KW-0805">Transcription regulation</keyword>
<dbReference type="AlphaFoldDB" id="A0A1R2CTE6"/>
<evidence type="ECO:0000313" key="8">
    <source>
        <dbReference type="EMBL" id="OMJ92253.1"/>
    </source>
</evidence>
<accession>A0A1R2CTE6</accession>
<evidence type="ECO:0000256" key="1">
    <source>
        <dbReference type="ARBA" id="ARBA00023015"/>
    </source>
</evidence>
<dbReference type="PROSITE" id="PS51293">
    <property type="entry name" value="SANT"/>
    <property type="match status" value="1"/>
</dbReference>
<feature type="domain" description="SANT" evidence="6">
    <location>
        <begin position="15"/>
        <end position="62"/>
    </location>
</feature>
<dbReference type="Pfam" id="PF00249">
    <property type="entry name" value="Myb_DNA-binding"/>
    <property type="match status" value="1"/>
</dbReference>
<keyword evidence="3" id="KW-0804">Transcription</keyword>
<protein>
    <submittedName>
        <fullName evidence="8">Uncharacterized protein</fullName>
    </submittedName>
</protein>
<keyword evidence="2" id="KW-0238">DNA-binding</keyword>
<dbReference type="NCBIfam" id="TIGR01557">
    <property type="entry name" value="myb_SHAQKYF"/>
    <property type="match status" value="1"/>
</dbReference>
<dbReference type="SUPFAM" id="SSF46689">
    <property type="entry name" value="Homeodomain-like"/>
    <property type="match status" value="1"/>
</dbReference>
<dbReference type="InterPro" id="IPR009057">
    <property type="entry name" value="Homeodomain-like_sf"/>
</dbReference>
<dbReference type="Proteomes" id="UP000187209">
    <property type="component" value="Unassembled WGS sequence"/>
</dbReference>
<dbReference type="InterPro" id="IPR001005">
    <property type="entry name" value="SANT/Myb"/>
</dbReference>
<keyword evidence="9" id="KW-1185">Reference proteome</keyword>
<dbReference type="GO" id="GO:0003677">
    <property type="term" value="F:DNA binding"/>
    <property type="evidence" value="ECO:0007669"/>
    <property type="project" value="UniProtKB-KW"/>
</dbReference>
<dbReference type="SMART" id="SM00717">
    <property type="entry name" value="SANT"/>
    <property type="match status" value="1"/>
</dbReference>
<evidence type="ECO:0000259" key="7">
    <source>
        <dbReference type="PROSITE" id="PS51294"/>
    </source>
</evidence>
<dbReference type="EMBL" id="MPUH01000065">
    <property type="protein sequence ID" value="OMJ92253.1"/>
    <property type="molecule type" value="Genomic_DNA"/>
</dbReference>
<dbReference type="PROSITE" id="PS51294">
    <property type="entry name" value="HTH_MYB"/>
    <property type="match status" value="1"/>
</dbReference>
<feature type="domain" description="Myb-like" evidence="5">
    <location>
        <begin position="8"/>
        <end position="58"/>
    </location>
</feature>
<dbReference type="CDD" id="cd00167">
    <property type="entry name" value="SANT"/>
    <property type="match status" value="1"/>
</dbReference>
<dbReference type="PANTHER" id="PTHR12802">
    <property type="entry name" value="SWI/SNF COMPLEX-RELATED"/>
    <property type="match status" value="1"/>
</dbReference>
<dbReference type="InterPro" id="IPR006447">
    <property type="entry name" value="Myb_dom_plants"/>
</dbReference>
<dbReference type="InterPro" id="IPR017930">
    <property type="entry name" value="Myb_dom"/>
</dbReference>
<dbReference type="PROSITE" id="PS50090">
    <property type="entry name" value="MYB_LIKE"/>
    <property type="match status" value="1"/>
</dbReference>
<evidence type="ECO:0000256" key="3">
    <source>
        <dbReference type="ARBA" id="ARBA00023163"/>
    </source>
</evidence>
<evidence type="ECO:0000256" key="2">
    <source>
        <dbReference type="ARBA" id="ARBA00023125"/>
    </source>
</evidence>
<keyword evidence="4" id="KW-0539">Nucleus</keyword>
<sequence length="114" mass="13208">MKQFEVDDNEEKIGRWNKIEHAAFIEGIKLFGKNWKLVSQHIGTRSSTQVRSHAQKYFLRESTRQAVKQQAKEYYAKLPSITEIKKSTKDASTQYGEGISFPKIQIVSCMHVFV</sequence>
<proteinExistence type="predicted"/>
<name>A0A1R2CTE6_9CILI</name>
<dbReference type="OrthoDB" id="342406at2759"/>
<reference evidence="8 9" key="1">
    <citation type="submission" date="2016-11" db="EMBL/GenBank/DDBJ databases">
        <title>The macronuclear genome of Stentor coeruleus: a giant cell with tiny introns.</title>
        <authorList>
            <person name="Slabodnick M."/>
            <person name="Ruby J.G."/>
            <person name="Reiff S.B."/>
            <person name="Swart E.C."/>
            <person name="Gosai S."/>
            <person name="Prabakaran S."/>
            <person name="Witkowska E."/>
            <person name="Larue G.E."/>
            <person name="Fisher S."/>
            <person name="Freeman R.M."/>
            <person name="Gunawardena J."/>
            <person name="Chu W."/>
            <person name="Stover N.A."/>
            <person name="Gregory B.D."/>
            <person name="Nowacki M."/>
            <person name="Derisi J."/>
            <person name="Roy S.W."/>
            <person name="Marshall W.F."/>
            <person name="Sood P."/>
        </authorList>
    </citation>
    <scope>NUCLEOTIDE SEQUENCE [LARGE SCALE GENOMIC DNA]</scope>
    <source>
        <strain evidence="8">WM001</strain>
    </source>
</reference>
<comment type="caution">
    <text evidence="8">The sequence shown here is derived from an EMBL/GenBank/DDBJ whole genome shotgun (WGS) entry which is preliminary data.</text>
</comment>